<comment type="caution">
    <text evidence="1">The sequence shown here is derived from an EMBL/GenBank/DDBJ whole genome shotgun (WGS) entry which is preliminary data.</text>
</comment>
<name>A0ABS6JX94_9BACI</name>
<evidence type="ECO:0000313" key="1">
    <source>
        <dbReference type="EMBL" id="MBU9723123.1"/>
    </source>
</evidence>
<gene>
    <name evidence="1" type="ORF">KS407_17015</name>
</gene>
<protein>
    <recommendedName>
        <fullName evidence="3">Phage protein</fullName>
    </recommendedName>
</protein>
<keyword evidence="2" id="KW-1185">Reference proteome</keyword>
<dbReference type="RefSeq" id="WP_088076862.1">
    <property type="nucleotide sequence ID" value="NZ_JAHQCR010000070.1"/>
</dbReference>
<evidence type="ECO:0000313" key="2">
    <source>
        <dbReference type="Proteomes" id="UP000790580"/>
    </source>
</evidence>
<sequence length="122" mass="14333">MVKYNSILKDIKVVLKQTEIPIETGIFSKKAPDEYLVITPMSDVFELFADNLPQHEIQEARLSLFSKRNYMERKNEVVDLLMAADFTISDRRYVGFERDTGYHHFSIDVAKEYEMNFIMEGE</sequence>
<dbReference type="Proteomes" id="UP000790580">
    <property type="component" value="Unassembled WGS sequence"/>
</dbReference>
<evidence type="ECO:0008006" key="3">
    <source>
        <dbReference type="Google" id="ProtNLM"/>
    </source>
</evidence>
<reference evidence="1 2" key="1">
    <citation type="submission" date="2021-06" db="EMBL/GenBank/DDBJ databases">
        <title>Bacillus sp. RD4P76, an endophyte from a halophyte.</title>
        <authorList>
            <person name="Sun J.-Q."/>
        </authorList>
    </citation>
    <scope>NUCLEOTIDE SEQUENCE [LARGE SCALE GENOMIC DNA]</scope>
    <source>
        <strain evidence="1 2">JCM 17098</strain>
    </source>
</reference>
<accession>A0ABS6JX94</accession>
<dbReference type="EMBL" id="JAHQCR010000070">
    <property type="protein sequence ID" value="MBU9723123.1"/>
    <property type="molecule type" value="Genomic_DNA"/>
</dbReference>
<organism evidence="1 2">
    <name type="scientific">Evansella alkalicola</name>
    <dbReference type="NCBI Taxonomy" id="745819"/>
    <lineage>
        <taxon>Bacteria</taxon>
        <taxon>Bacillati</taxon>
        <taxon>Bacillota</taxon>
        <taxon>Bacilli</taxon>
        <taxon>Bacillales</taxon>
        <taxon>Bacillaceae</taxon>
        <taxon>Evansella</taxon>
    </lineage>
</organism>
<proteinExistence type="predicted"/>